<protein>
    <submittedName>
        <fullName evidence="2">Uncharacterized protein</fullName>
    </submittedName>
</protein>
<evidence type="ECO:0000256" key="1">
    <source>
        <dbReference type="SAM" id="MobiDB-lite"/>
    </source>
</evidence>
<comment type="caution">
    <text evidence="2">The sequence shown here is derived from an EMBL/GenBank/DDBJ whole genome shotgun (WGS) entry which is preliminary data.</text>
</comment>
<organism evidence="2 3">
    <name type="scientific">Pleurodeles waltl</name>
    <name type="common">Iberian ribbed newt</name>
    <dbReference type="NCBI Taxonomy" id="8319"/>
    <lineage>
        <taxon>Eukaryota</taxon>
        <taxon>Metazoa</taxon>
        <taxon>Chordata</taxon>
        <taxon>Craniata</taxon>
        <taxon>Vertebrata</taxon>
        <taxon>Euteleostomi</taxon>
        <taxon>Amphibia</taxon>
        <taxon>Batrachia</taxon>
        <taxon>Caudata</taxon>
        <taxon>Salamandroidea</taxon>
        <taxon>Salamandridae</taxon>
        <taxon>Pleurodelinae</taxon>
        <taxon>Pleurodeles</taxon>
    </lineage>
</organism>
<keyword evidence="3" id="KW-1185">Reference proteome</keyword>
<proteinExistence type="predicted"/>
<sequence>MSLGDRPLTIRVRPPAQGSPAGARPQQQPIARTAPTADPLTNLQLVAPKAGEPGILPRPWLQAQAGPRQGLDPVVGPNPGSSGPPLPRAQSPTQPASSRQRSALLPRSPVRARHGVPQPTPLHAGPGS</sequence>
<feature type="region of interest" description="Disordered" evidence="1">
    <location>
        <begin position="1"/>
        <end position="128"/>
    </location>
</feature>
<name>A0AAV7UXX0_PLEWA</name>
<dbReference type="Proteomes" id="UP001066276">
    <property type="component" value="Chromosome 2_2"/>
</dbReference>
<accession>A0AAV7UXX0</accession>
<evidence type="ECO:0000313" key="2">
    <source>
        <dbReference type="EMBL" id="KAJ1193939.1"/>
    </source>
</evidence>
<evidence type="ECO:0000313" key="3">
    <source>
        <dbReference type="Proteomes" id="UP001066276"/>
    </source>
</evidence>
<dbReference type="AlphaFoldDB" id="A0AAV7UXX0"/>
<feature type="compositionally biased region" description="Polar residues" evidence="1">
    <location>
        <begin position="90"/>
        <end position="101"/>
    </location>
</feature>
<reference evidence="2" key="1">
    <citation type="journal article" date="2022" name="bioRxiv">
        <title>Sequencing and chromosome-scale assembly of the giantPleurodeles waltlgenome.</title>
        <authorList>
            <person name="Brown T."/>
            <person name="Elewa A."/>
            <person name="Iarovenko S."/>
            <person name="Subramanian E."/>
            <person name="Araus A.J."/>
            <person name="Petzold A."/>
            <person name="Susuki M."/>
            <person name="Suzuki K.-i.T."/>
            <person name="Hayashi T."/>
            <person name="Toyoda A."/>
            <person name="Oliveira C."/>
            <person name="Osipova E."/>
            <person name="Leigh N.D."/>
            <person name="Simon A."/>
            <person name="Yun M.H."/>
        </authorList>
    </citation>
    <scope>NUCLEOTIDE SEQUENCE</scope>
    <source>
        <strain evidence="2">20211129_DDA</strain>
        <tissue evidence="2">Liver</tissue>
    </source>
</reference>
<gene>
    <name evidence="2" type="ORF">NDU88_003234</name>
</gene>
<dbReference type="EMBL" id="JANPWB010000004">
    <property type="protein sequence ID" value="KAJ1193939.1"/>
    <property type="molecule type" value="Genomic_DNA"/>
</dbReference>